<dbReference type="PANTHER" id="PTHR31001">
    <property type="entry name" value="UNCHARACTERIZED TRANSCRIPTIONAL REGULATORY PROTEIN"/>
    <property type="match status" value="1"/>
</dbReference>
<dbReference type="AlphaFoldDB" id="A0A4U0WS95"/>
<dbReference type="CDD" id="cd00067">
    <property type="entry name" value="GAL4"/>
    <property type="match status" value="1"/>
</dbReference>
<dbReference type="GO" id="GO:0000981">
    <property type="term" value="F:DNA-binding transcription factor activity, RNA polymerase II-specific"/>
    <property type="evidence" value="ECO:0007669"/>
    <property type="project" value="InterPro"/>
</dbReference>
<name>A0A4U0WS95_9PEZI</name>
<dbReference type="OrthoDB" id="424974at2759"/>
<organism evidence="7 8">
    <name type="scientific">Cryomyces minteri</name>
    <dbReference type="NCBI Taxonomy" id="331657"/>
    <lineage>
        <taxon>Eukaryota</taxon>
        <taxon>Fungi</taxon>
        <taxon>Dikarya</taxon>
        <taxon>Ascomycota</taxon>
        <taxon>Pezizomycotina</taxon>
        <taxon>Dothideomycetes</taxon>
        <taxon>Dothideomycetes incertae sedis</taxon>
        <taxon>Cryomyces</taxon>
    </lineage>
</organism>
<dbReference type="Proteomes" id="UP000308768">
    <property type="component" value="Unassembled WGS sequence"/>
</dbReference>
<evidence type="ECO:0000259" key="5">
    <source>
        <dbReference type="SMART" id="SM00066"/>
    </source>
</evidence>
<feature type="region of interest" description="Disordered" evidence="4">
    <location>
        <begin position="164"/>
        <end position="198"/>
    </location>
</feature>
<dbReference type="Pfam" id="PF00172">
    <property type="entry name" value="Zn_clus"/>
    <property type="match status" value="1"/>
</dbReference>
<dbReference type="InterPro" id="IPR007219">
    <property type="entry name" value="XnlR_reg_dom"/>
</dbReference>
<evidence type="ECO:0000259" key="6">
    <source>
        <dbReference type="SMART" id="SM00906"/>
    </source>
</evidence>
<evidence type="ECO:0000313" key="8">
    <source>
        <dbReference type="Proteomes" id="UP000308768"/>
    </source>
</evidence>
<reference evidence="7 8" key="1">
    <citation type="submission" date="2017-03" db="EMBL/GenBank/DDBJ databases">
        <title>Genomes of endolithic fungi from Antarctica.</title>
        <authorList>
            <person name="Coleine C."/>
            <person name="Masonjones S."/>
            <person name="Stajich J.E."/>
        </authorList>
    </citation>
    <scope>NUCLEOTIDE SEQUENCE [LARGE SCALE GENOMIC DNA]</scope>
    <source>
        <strain evidence="7 8">CCFEE 5187</strain>
    </source>
</reference>
<dbReference type="GO" id="GO:0005634">
    <property type="term" value="C:nucleus"/>
    <property type="evidence" value="ECO:0007669"/>
    <property type="project" value="UniProtKB-SubCell"/>
</dbReference>
<feature type="compositionally biased region" description="Basic and acidic residues" evidence="4">
    <location>
        <begin position="164"/>
        <end position="175"/>
    </location>
</feature>
<dbReference type="Pfam" id="PF04082">
    <property type="entry name" value="Fungal_trans"/>
    <property type="match status" value="1"/>
</dbReference>
<dbReference type="SUPFAM" id="SSF57701">
    <property type="entry name" value="Zn2/Cys6 DNA-binding domain"/>
    <property type="match status" value="1"/>
</dbReference>
<keyword evidence="8" id="KW-1185">Reference proteome</keyword>
<feature type="compositionally biased region" description="Low complexity" evidence="4">
    <location>
        <begin position="185"/>
        <end position="195"/>
    </location>
</feature>
<dbReference type="SMART" id="SM00066">
    <property type="entry name" value="GAL4"/>
    <property type="match status" value="1"/>
</dbReference>
<keyword evidence="3" id="KW-0539">Nucleus</keyword>
<gene>
    <name evidence="7" type="ORF">B0A49_08691</name>
</gene>
<accession>A0A4U0WS95</accession>
<dbReference type="Gene3D" id="4.10.240.10">
    <property type="entry name" value="Zn(2)-C6 fungal-type DNA-binding domain"/>
    <property type="match status" value="1"/>
</dbReference>
<evidence type="ECO:0008006" key="9">
    <source>
        <dbReference type="Google" id="ProtNLM"/>
    </source>
</evidence>
<dbReference type="GO" id="GO:0008270">
    <property type="term" value="F:zinc ion binding"/>
    <property type="evidence" value="ECO:0007669"/>
    <property type="project" value="InterPro"/>
</dbReference>
<dbReference type="CDD" id="cd12148">
    <property type="entry name" value="fungal_TF_MHR"/>
    <property type="match status" value="1"/>
</dbReference>
<feature type="region of interest" description="Disordered" evidence="4">
    <location>
        <begin position="1"/>
        <end position="20"/>
    </location>
</feature>
<dbReference type="STRING" id="331657.A0A4U0WS95"/>
<evidence type="ECO:0000256" key="1">
    <source>
        <dbReference type="ARBA" id="ARBA00004123"/>
    </source>
</evidence>
<protein>
    <recommendedName>
        <fullName evidence="9">Transcription factor domain-containing protein</fullName>
    </recommendedName>
</protein>
<feature type="region of interest" description="Disordered" evidence="4">
    <location>
        <begin position="696"/>
        <end position="715"/>
    </location>
</feature>
<dbReference type="GO" id="GO:0003677">
    <property type="term" value="F:DNA binding"/>
    <property type="evidence" value="ECO:0007669"/>
    <property type="project" value="InterPro"/>
</dbReference>
<evidence type="ECO:0000313" key="7">
    <source>
        <dbReference type="EMBL" id="TKA66360.1"/>
    </source>
</evidence>
<dbReference type="EMBL" id="NAJN01001031">
    <property type="protein sequence ID" value="TKA66360.1"/>
    <property type="molecule type" value="Genomic_DNA"/>
</dbReference>
<dbReference type="GO" id="GO:0006351">
    <property type="term" value="P:DNA-templated transcription"/>
    <property type="evidence" value="ECO:0007669"/>
    <property type="project" value="InterPro"/>
</dbReference>
<proteinExistence type="predicted"/>
<dbReference type="SMART" id="SM00906">
    <property type="entry name" value="Fungal_trans"/>
    <property type="match status" value="1"/>
</dbReference>
<dbReference type="InterPro" id="IPR036864">
    <property type="entry name" value="Zn2-C6_fun-type_DNA-bd_sf"/>
</dbReference>
<dbReference type="InterPro" id="IPR001138">
    <property type="entry name" value="Zn2Cys6_DnaBD"/>
</dbReference>
<feature type="domain" description="Xylanolytic transcriptional activator regulatory" evidence="6">
    <location>
        <begin position="350"/>
        <end position="423"/>
    </location>
</feature>
<evidence type="ECO:0000256" key="4">
    <source>
        <dbReference type="SAM" id="MobiDB-lite"/>
    </source>
</evidence>
<feature type="region of interest" description="Disordered" evidence="4">
    <location>
        <begin position="68"/>
        <end position="112"/>
    </location>
</feature>
<dbReference type="PANTHER" id="PTHR31001:SF40">
    <property type="entry name" value="ZN(II)2CYS6 TRANSCRIPTION FACTOR (EUROFUNG)"/>
    <property type="match status" value="1"/>
</dbReference>
<evidence type="ECO:0000256" key="3">
    <source>
        <dbReference type="ARBA" id="ARBA00023242"/>
    </source>
</evidence>
<feature type="compositionally biased region" description="Acidic residues" evidence="4">
    <location>
        <begin position="96"/>
        <end position="108"/>
    </location>
</feature>
<feature type="domain" description="Zn(2)-C6 fungal-type" evidence="5">
    <location>
        <begin position="17"/>
        <end position="50"/>
    </location>
</feature>
<comment type="caution">
    <text evidence="7">The sequence shown here is derived from an EMBL/GenBank/DDBJ whole genome shotgun (WGS) entry which is preliminary data.</text>
</comment>
<sequence length="773" mass="86815">MADNWASGAAPGPLGNRRRKLKCDKLAPCTNCTKFGRDCVFLAPALDPASQQKLAEIKEKMGSLERTLEQDVARKASGTEPSPNGGLQLPGPADGDSADEAIPEDERDLEPSVFATEDAAYDEDADDELLDLGFQLGRMRMTERIGGFVRPRLADELNHTLEDPRAFRDIQEPSKIRVPSRPRSPRNSSPSITSSLAPGATYIPPSSSFFFVAQPQRGSLSHYLPSKTAADTLVKQYFLAVHYLARTVHRPSFERQYELFWKDVSRGIEPPNSLQAIVFAAMLSAVVSMSEDRVMQEFGVAKAGLVDTFRLATEMALSKANFLRTTKVETLQAFVMYLIPLCRGEVSRAHSALTGTAIRLAECMSLHRDGSHYGLSPVETHVRRLVWYQLCFLDLRTCEATGPRPQIRKDDFDTKLPLNVNDSDLESLDPPTHDAKAWTDVTLTRIRFECNEMHRTIWFERPRIDNKKTTLTALLGKIQKFRAAVEDKYLPLIDDTVPIQHLARHVYGILSNRFHVMVLHRYHNSVSLKLPDRLRQIILDSGTRVVEHAITIDTLPSLEIWAWYSGALQQYHSALLLLLDVYESPMRKEADRIWKCLDYVFELPTNLSRDDKARLVLGDLRDKTTAYRTLRKMRAPTLLDAFVGSRRSISNSVKEHARSNTAAAGIPASAEFDFNNFHGVANGQALLAQQFQWSPPAVTDESSNPMESRAGSVSGPNDLEVIMNIDWNEWDKFFPPDLNNGEINVPDWDASSVYYQQQGYPSAVFPSDNTGYQ</sequence>
<comment type="subcellular location">
    <subcellularLocation>
        <location evidence="1">Nucleus</location>
    </subcellularLocation>
</comment>
<dbReference type="InterPro" id="IPR050613">
    <property type="entry name" value="Sec_Metabolite_Reg"/>
</dbReference>
<evidence type="ECO:0000256" key="2">
    <source>
        <dbReference type="ARBA" id="ARBA00022723"/>
    </source>
</evidence>
<keyword evidence="2" id="KW-0479">Metal-binding</keyword>